<evidence type="ECO:0000313" key="4">
    <source>
        <dbReference type="EMBL" id="PKI48470.1"/>
    </source>
</evidence>
<dbReference type="EMBL" id="PGOL01002383">
    <property type="protein sequence ID" value="PKI48470.1"/>
    <property type="molecule type" value="Genomic_DNA"/>
</dbReference>
<reference evidence="4 6" key="3">
    <citation type="submission" date="2017-11" db="EMBL/GenBank/DDBJ databases">
        <title>De-novo sequencing of pomegranate (Punica granatum L.) genome.</title>
        <authorList>
            <person name="Akparov Z."/>
            <person name="Amiraslanov A."/>
            <person name="Hajiyeva S."/>
            <person name="Abbasov M."/>
            <person name="Kaur K."/>
            <person name="Hamwieh A."/>
            <person name="Solovyev V."/>
            <person name="Salamov A."/>
            <person name="Braich B."/>
            <person name="Kosarev P."/>
            <person name="Mahmoud A."/>
            <person name="Hajiyev E."/>
            <person name="Babayeva S."/>
            <person name="Izzatullayeva V."/>
            <person name="Mammadov A."/>
            <person name="Mammadov A."/>
            <person name="Sharifova S."/>
            <person name="Ojaghi J."/>
            <person name="Eynullazada K."/>
            <person name="Bayramov B."/>
            <person name="Abdulazimova A."/>
            <person name="Shahmuradov I."/>
        </authorList>
    </citation>
    <scope>NUCLEOTIDE SEQUENCE [LARGE SCALE GENOMIC DNA]</scope>
    <source>
        <strain evidence="4">AG2017</strain>
        <strain evidence="6">cv. AG2017</strain>
        <tissue evidence="4">Leaf</tissue>
    </source>
</reference>
<keyword evidence="6" id="KW-1185">Reference proteome</keyword>
<evidence type="ECO:0008006" key="7">
    <source>
        <dbReference type="Google" id="ProtNLM"/>
    </source>
</evidence>
<reference evidence="5" key="1">
    <citation type="journal article" date="2017" name="Plant J.">
        <title>The pomegranate (Punica granatum L.) genome and the genomics of punicalagin biosynthesis.</title>
        <authorList>
            <person name="Qin G."/>
            <person name="Xu C."/>
            <person name="Ming R."/>
            <person name="Tang H."/>
            <person name="Guyot R."/>
            <person name="Kramer E.M."/>
            <person name="Hu Y."/>
            <person name="Yi X."/>
            <person name="Qi Y."/>
            <person name="Xu X."/>
            <person name="Gao Z."/>
            <person name="Pan H."/>
            <person name="Jian J."/>
            <person name="Tian Y."/>
            <person name="Yue Z."/>
            <person name="Xu Y."/>
        </authorList>
    </citation>
    <scope>NUCLEOTIDE SEQUENCE [LARGE SCALE GENOMIC DNA]</scope>
    <source>
        <strain evidence="5">cv. Dabenzi</strain>
    </source>
</reference>
<comment type="caution">
    <text evidence="3">The sequence shown here is derived from an EMBL/GenBank/DDBJ whole genome shotgun (WGS) entry which is preliminary data.</text>
</comment>
<dbReference type="Proteomes" id="UP000233551">
    <property type="component" value="Unassembled WGS sequence"/>
</dbReference>
<evidence type="ECO:0000313" key="6">
    <source>
        <dbReference type="Proteomes" id="UP000233551"/>
    </source>
</evidence>
<organism evidence="3 5">
    <name type="scientific">Punica granatum</name>
    <name type="common">Pomegranate</name>
    <dbReference type="NCBI Taxonomy" id="22663"/>
    <lineage>
        <taxon>Eukaryota</taxon>
        <taxon>Viridiplantae</taxon>
        <taxon>Streptophyta</taxon>
        <taxon>Embryophyta</taxon>
        <taxon>Tracheophyta</taxon>
        <taxon>Spermatophyta</taxon>
        <taxon>Magnoliopsida</taxon>
        <taxon>eudicotyledons</taxon>
        <taxon>Gunneridae</taxon>
        <taxon>Pentapetalae</taxon>
        <taxon>rosids</taxon>
        <taxon>malvids</taxon>
        <taxon>Myrtales</taxon>
        <taxon>Lythraceae</taxon>
        <taxon>Punica</taxon>
    </lineage>
</organism>
<feature type="region of interest" description="Disordered" evidence="2">
    <location>
        <begin position="15"/>
        <end position="54"/>
    </location>
</feature>
<feature type="compositionally biased region" description="Low complexity" evidence="2">
    <location>
        <begin position="32"/>
        <end position="44"/>
    </location>
</feature>
<reference evidence="3" key="2">
    <citation type="submission" date="2017-06" db="EMBL/GenBank/DDBJ databases">
        <title>The pomegranate genome and the genomics of punicalagin biosynthesis.</title>
        <authorList>
            <person name="Xu C."/>
        </authorList>
    </citation>
    <scope>NUCLEOTIDE SEQUENCE [LARGE SCALE GENOMIC DNA]</scope>
    <source>
        <tissue evidence="3">Fresh leaf</tissue>
    </source>
</reference>
<name>A0A218XBX1_PUNGR</name>
<dbReference type="Proteomes" id="UP000197138">
    <property type="component" value="Unassembled WGS sequence"/>
</dbReference>
<evidence type="ECO:0000256" key="2">
    <source>
        <dbReference type="SAM" id="MobiDB-lite"/>
    </source>
</evidence>
<dbReference type="GeneID" id="116199167"/>
<dbReference type="EMBL" id="MTKT01002214">
    <property type="protein sequence ID" value="OWM81852.1"/>
    <property type="molecule type" value="Genomic_DNA"/>
</dbReference>
<sequence>MEAELLALLNFNSQQNSTVASDRNEPTPLGDSSSSMSLSRSKNSINKGSTSKAVAETELVAERTPQIRANSQTGKATEQTSLMACKGKAPVLETGISAQNRVEYRSLSRSSLHRKRAIRVREIDELEERLSVLEEETRTAKQAFFEAVHDRKRLIDEVYQHFQNVDSSLHIRDRLTGEASTYAPLAATSFEEAEVNKEDRGVGLSLVLCECSTPFVVRKEGRMASLSGSGAR</sequence>
<protein>
    <recommendedName>
        <fullName evidence="7">BZIP domain-containing protein</fullName>
    </recommendedName>
</protein>
<evidence type="ECO:0000313" key="3">
    <source>
        <dbReference type="EMBL" id="OWM81852.1"/>
    </source>
</evidence>
<keyword evidence="1" id="KW-0175">Coiled coil</keyword>
<evidence type="ECO:0000313" key="5">
    <source>
        <dbReference type="Proteomes" id="UP000197138"/>
    </source>
</evidence>
<accession>A0A218XBX1</accession>
<feature type="coiled-coil region" evidence="1">
    <location>
        <begin position="116"/>
        <end position="143"/>
    </location>
</feature>
<gene>
    <name evidence="3" type="ORF">CDL15_Pgr007890</name>
    <name evidence="4" type="ORF">CRG98_031092</name>
</gene>
<dbReference type="AlphaFoldDB" id="A0A218XBX1"/>
<proteinExistence type="predicted"/>
<evidence type="ECO:0000256" key="1">
    <source>
        <dbReference type="SAM" id="Coils"/>
    </source>
</evidence>
<dbReference type="OrthoDB" id="1676631at2759"/>